<dbReference type="InterPro" id="IPR000740">
    <property type="entry name" value="GrpE"/>
</dbReference>
<dbReference type="OrthoDB" id="5191115at2"/>
<evidence type="ECO:0000256" key="3">
    <source>
        <dbReference type="SAM" id="MobiDB-lite"/>
    </source>
</evidence>
<keyword evidence="5" id="KW-1185">Reference proteome</keyword>
<dbReference type="GO" id="GO:0000774">
    <property type="term" value="F:adenyl-nucleotide exchange factor activity"/>
    <property type="evidence" value="ECO:0007669"/>
    <property type="project" value="InterPro"/>
</dbReference>
<keyword evidence="2" id="KW-0175">Coiled coil</keyword>
<feature type="region of interest" description="Disordered" evidence="3">
    <location>
        <begin position="1"/>
        <end position="55"/>
    </location>
</feature>
<dbReference type="GO" id="GO:0006457">
    <property type="term" value="P:protein folding"/>
    <property type="evidence" value="ECO:0007669"/>
    <property type="project" value="InterPro"/>
</dbReference>
<reference evidence="5" key="1">
    <citation type="submission" date="2019-04" db="EMBL/GenBank/DDBJ databases">
        <title>Nocardioides xinjiangensis sp. nov.</title>
        <authorList>
            <person name="Liu S."/>
        </authorList>
    </citation>
    <scope>NUCLEOTIDE SEQUENCE [LARGE SCALE GENOMIC DNA]</scope>
    <source>
        <strain evidence="5">18</strain>
    </source>
</reference>
<reference evidence="4 5" key="2">
    <citation type="submission" date="2019-05" db="EMBL/GenBank/DDBJ databases">
        <title>Glycomyces buryatensis sp. nov.</title>
        <authorList>
            <person name="Nikitina E."/>
        </authorList>
    </citation>
    <scope>NUCLEOTIDE SEQUENCE [LARGE SCALE GENOMIC DNA]</scope>
    <source>
        <strain evidence="4 5">18</strain>
    </source>
</reference>
<dbReference type="AlphaFoldDB" id="A0A4S8QAM8"/>
<feature type="compositionally biased region" description="Low complexity" evidence="3">
    <location>
        <begin position="41"/>
        <end position="55"/>
    </location>
</feature>
<dbReference type="Gene3D" id="2.30.22.10">
    <property type="entry name" value="Head domain of nucleotide exchange factor GrpE"/>
    <property type="match status" value="1"/>
</dbReference>
<evidence type="ECO:0000313" key="4">
    <source>
        <dbReference type="EMBL" id="THV39835.1"/>
    </source>
</evidence>
<name>A0A4S8QAM8_9ACTN</name>
<evidence type="ECO:0000313" key="5">
    <source>
        <dbReference type="Proteomes" id="UP000308760"/>
    </source>
</evidence>
<feature type="compositionally biased region" description="Basic and acidic residues" evidence="3">
    <location>
        <begin position="15"/>
        <end position="24"/>
    </location>
</feature>
<dbReference type="GO" id="GO:0051087">
    <property type="term" value="F:protein-folding chaperone binding"/>
    <property type="evidence" value="ECO:0007669"/>
    <property type="project" value="InterPro"/>
</dbReference>
<dbReference type="GO" id="GO:0042803">
    <property type="term" value="F:protein homodimerization activity"/>
    <property type="evidence" value="ECO:0007669"/>
    <property type="project" value="InterPro"/>
</dbReference>
<gene>
    <name evidence="4" type="primary">grpE</name>
    <name evidence="4" type="ORF">FAB82_16635</name>
</gene>
<sequence length="213" mass="23047">MNGPRSSTPSPGPIDSHRNEEPMPKKPAPRRKPVRRRPQSPVERPAAAAEAVEQPASLRGALAQNLADNARLMRELESQRAQTESLAKELNRLDMDLSRSARGVLEAADALERLHGAETDDVEAYRASVRRTADELSKALGRHSGIELIGRPGELFDPSVHRAIEAREDAEAPADTVLAVVGRGLKYRGELVQTASVIVSTGQKTPSEEGATE</sequence>
<dbReference type="Proteomes" id="UP000308760">
    <property type="component" value="Unassembled WGS sequence"/>
</dbReference>
<feature type="coiled-coil region" evidence="2">
    <location>
        <begin position="62"/>
        <end position="96"/>
    </location>
</feature>
<dbReference type="Pfam" id="PF01025">
    <property type="entry name" value="GrpE"/>
    <property type="match status" value="1"/>
</dbReference>
<accession>A0A4S8QAM8</accession>
<organism evidence="4 5">
    <name type="scientific">Glycomyces buryatensis</name>
    <dbReference type="NCBI Taxonomy" id="2570927"/>
    <lineage>
        <taxon>Bacteria</taxon>
        <taxon>Bacillati</taxon>
        <taxon>Actinomycetota</taxon>
        <taxon>Actinomycetes</taxon>
        <taxon>Glycomycetales</taxon>
        <taxon>Glycomycetaceae</taxon>
        <taxon>Glycomyces</taxon>
    </lineage>
</organism>
<comment type="caution">
    <text evidence="4">The sequence shown here is derived from an EMBL/GenBank/DDBJ whole genome shotgun (WGS) entry which is preliminary data.</text>
</comment>
<evidence type="ECO:0000256" key="2">
    <source>
        <dbReference type="SAM" id="Coils"/>
    </source>
</evidence>
<evidence type="ECO:0000256" key="1">
    <source>
        <dbReference type="ARBA" id="ARBA00023186"/>
    </source>
</evidence>
<feature type="compositionally biased region" description="Basic residues" evidence="3">
    <location>
        <begin position="27"/>
        <end position="38"/>
    </location>
</feature>
<proteinExistence type="predicted"/>
<keyword evidence="1" id="KW-0143">Chaperone</keyword>
<dbReference type="EMBL" id="STGY01000061">
    <property type="protein sequence ID" value="THV39835.1"/>
    <property type="molecule type" value="Genomic_DNA"/>
</dbReference>
<dbReference type="InterPro" id="IPR009012">
    <property type="entry name" value="GrpE_head"/>
</dbReference>
<protein>
    <submittedName>
        <fullName evidence="4">Nucleotide exchange factor GrpE</fullName>
    </submittedName>
</protein>
<dbReference type="SUPFAM" id="SSF51064">
    <property type="entry name" value="Head domain of nucleotide exchange factor GrpE"/>
    <property type="match status" value="1"/>
</dbReference>